<reference evidence="9" key="1">
    <citation type="submission" date="2023-07" db="EMBL/GenBank/DDBJ databases">
        <title>Thauera sp. CAU 1555 isolated from sand of Yaerae Beach.</title>
        <authorList>
            <person name="Kim W."/>
        </authorList>
    </citation>
    <scope>NUCLEOTIDE SEQUENCE [LARGE SCALE GENOMIC DNA]</scope>
    <source>
        <strain evidence="9">CAU 1555</strain>
    </source>
</reference>
<feature type="domain" description="Methyl-accepting transducer" evidence="6">
    <location>
        <begin position="273"/>
        <end position="509"/>
    </location>
</feature>
<dbReference type="PANTHER" id="PTHR32089">
    <property type="entry name" value="METHYL-ACCEPTING CHEMOTAXIS PROTEIN MCPB"/>
    <property type="match status" value="1"/>
</dbReference>
<dbReference type="Proteomes" id="UP000603602">
    <property type="component" value="Unassembled WGS sequence"/>
</dbReference>
<keyword evidence="5" id="KW-0812">Transmembrane</keyword>
<feature type="domain" description="HAMP" evidence="7">
    <location>
        <begin position="215"/>
        <end position="268"/>
    </location>
</feature>
<keyword evidence="9" id="KW-1185">Reference proteome</keyword>
<dbReference type="CDD" id="cd11386">
    <property type="entry name" value="MCP_signal"/>
    <property type="match status" value="1"/>
</dbReference>
<proteinExistence type="inferred from homology"/>
<dbReference type="InterPro" id="IPR003660">
    <property type="entry name" value="HAMP_dom"/>
</dbReference>
<dbReference type="InterPro" id="IPR004089">
    <property type="entry name" value="MCPsignal_dom"/>
</dbReference>
<dbReference type="SMART" id="SM00283">
    <property type="entry name" value="MA"/>
    <property type="match status" value="1"/>
</dbReference>
<dbReference type="PRINTS" id="PR00260">
    <property type="entry name" value="CHEMTRNSDUCR"/>
</dbReference>
<keyword evidence="1 3" id="KW-0807">Transducer</keyword>
<keyword evidence="5" id="KW-1133">Transmembrane helix</keyword>
<evidence type="ECO:0000313" key="9">
    <source>
        <dbReference type="Proteomes" id="UP000603602"/>
    </source>
</evidence>
<feature type="coiled-coil region" evidence="4">
    <location>
        <begin position="435"/>
        <end position="466"/>
    </location>
</feature>
<name>A0ABR9B871_9RHOO</name>
<dbReference type="Pfam" id="PF00015">
    <property type="entry name" value="MCPsignal"/>
    <property type="match status" value="1"/>
</dbReference>
<evidence type="ECO:0000256" key="2">
    <source>
        <dbReference type="ARBA" id="ARBA00029447"/>
    </source>
</evidence>
<dbReference type="EMBL" id="JACYTO010000001">
    <property type="protein sequence ID" value="MBD8502223.1"/>
    <property type="molecule type" value="Genomic_DNA"/>
</dbReference>
<dbReference type="Pfam" id="PF00672">
    <property type="entry name" value="HAMP"/>
    <property type="match status" value="1"/>
</dbReference>
<accession>A0ABR9B871</accession>
<evidence type="ECO:0000259" key="7">
    <source>
        <dbReference type="PROSITE" id="PS50885"/>
    </source>
</evidence>
<evidence type="ECO:0000256" key="4">
    <source>
        <dbReference type="SAM" id="Coils"/>
    </source>
</evidence>
<dbReference type="PANTHER" id="PTHR32089:SF112">
    <property type="entry name" value="LYSOZYME-LIKE PROTEIN-RELATED"/>
    <property type="match status" value="1"/>
</dbReference>
<dbReference type="CDD" id="cd06225">
    <property type="entry name" value="HAMP"/>
    <property type="match status" value="1"/>
</dbReference>
<evidence type="ECO:0000256" key="3">
    <source>
        <dbReference type="PROSITE-ProRule" id="PRU00284"/>
    </source>
</evidence>
<keyword evidence="4" id="KW-0175">Coiled coil</keyword>
<dbReference type="Gene3D" id="1.10.287.950">
    <property type="entry name" value="Methyl-accepting chemotaxis protein"/>
    <property type="match status" value="1"/>
</dbReference>
<keyword evidence="5" id="KW-0472">Membrane</keyword>
<evidence type="ECO:0000256" key="1">
    <source>
        <dbReference type="ARBA" id="ARBA00023224"/>
    </source>
</evidence>
<dbReference type="SUPFAM" id="SSF58104">
    <property type="entry name" value="Methyl-accepting chemotaxis protein (MCP) signaling domain"/>
    <property type="match status" value="1"/>
</dbReference>
<comment type="caution">
    <text evidence="8">The sequence shown here is derived from an EMBL/GenBank/DDBJ whole genome shotgun (WGS) entry which is preliminary data.</text>
</comment>
<evidence type="ECO:0000256" key="5">
    <source>
        <dbReference type="SAM" id="Phobius"/>
    </source>
</evidence>
<feature type="transmembrane region" description="Helical" evidence="5">
    <location>
        <begin position="193"/>
        <end position="214"/>
    </location>
</feature>
<dbReference type="SMART" id="SM00304">
    <property type="entry name" value="HAMP"/>
    <property type="match status" value="2"/>
</dbReference>
<dbReference type="PROSITE" id="PS50885">
    <property type="entry name" value="HAMP"/>
    <property type="match status" value="1"/>
</dbReference>
<dbReference type="PROSITE" id="PS50111">
    <property type="entry name" value="CHEMOTAXIS_TRANSDUC_2"/>
    <property type="match status" value="1"/>
</dbReference>
<evidence type="ECO:0000313" key="8">
    <source>
        <dbReference type="EMBL" id="MBD8502223.1"/>
    </source>
</evidence>
<dbReference type="RefSeq" id="WP_187717017.1">
    <property type="nucleotide sequence ID" value="NZ_JACTAH010000001.1"/>
</dbReference>
<gene>
    <name evidence="8" type="ORF">IFO67_04965</name>
</gene>
<dbReference type="InterPro" id="IPR004090">
    <property type="entry name" value="Chemotax_Me-accpt_rcpt"/>
</dbReference>
<evidence type="ECO:0000259" key="6">
    <source>
        <dbReference type="PROSITE" id="PS50111"/>
    </source>
</evidence>
<sequence>MTVKTRLILLSLLASAGVLLVGLFSLFTLSQFNRDLNGVLERIETGQHALVAVGRADSAFKTQIQEWKNILIRGNDAELFERYQKGFREAEAEVADELGKLAPYLAIEPAVSANLNALLAEHKQMGERYRAALAQFDRYDPEAGKTVDRAVRGMDREFSKGLAEIVESIQKQEAANHELALARAQDSYETVRAALLIAAAAVIAGVALMATVIVRRIARSLSALERTMTRVAAEHDLRMRAEAQGRDEIAATGRGFNAMLDSFQALVREIGGQAESVAGNAAAVSGAVGEIDASVSVLNDSTATVAASIEELTVSINHVRDNAEQTLAITRESADLASDGGRVVSRTVTQMLGTVEEVRAAARRVEQLGEQSAAITGIVQTIREVADQTNLLALNAAIEAARAGEQGRGFAVVADEVRKLAERTALATQDIGEKIDAVQAQADRAVADMRRMVEQVNQDAELAREAGEVIVRIEQGAQRVVGVASDITSALREQAVASDTIARQLETIARSSDESTAALAQTSGSVRDLEAMAARMHDAAARFQV</sequence>
<comment type="similarity">
    <text evidence="2">Belongs to the methyl-accepting chemotaxis (MCP) protein family.</text>
</comment>
<protein>
    <submittedName>
        <fullName evidence="8">Methyl-accepting chemotaxis protein</fullName>
    </submittedName>
</protein>
<organism evidence="8 9">
    <name type="scientific">Thauera sedimentorum</name>
    <dbReference type="NCBI Taxonomy" id="2767595"/>
    <lineage>
        <taxon>Bacteria</taxon>
        <taxon>Pseudomonadati</taxon>
        <taxon>Pseudomonadota</taxon>
        <taxon>Betaproteobacteria</taxon>
        <taxon>Rhodocyclales</taxon>
        <taxon>Zoogloeaceae</taxon>
        <taxon>Thauera</taxon>
    </lineage>
</organism>